<dbReference type="AlphaFoldDB" id="A0AAN9A6L8"/>
<keyword evidence="2" id="KW-0812">Transmembrane</keyword>
<keyword evidence="2" id="KW-0472">Membrane</keyword>
<feature type="non-terminal residue" evidence="3">
    <location>
        <position position="1"/>
    </location>
</feature>
<accession>A0AAN9A6L8</accession>
<sequence length="201" mass="22149">SLVYSKCNPEVASPPSQSSPHTQPTTDMTSVESSTQIRKENGNEICNGSNSSGYRDSGRADTLCIPMWAFATMVVLGIISMVVNIAYFINGKIKARKNEALLDAENNGNGEMHMLSEIERPESHALEPMQGNIRPSGCCEERNPPTAPIYDNIHNLRENTPNIQSIQGHSQERHDNIYTINSVQENRGSSHNSENSLYGCI</sequence>
<dbReference type="Proteomes" id="UP001381693">
    <property type="component" value="Unassembled WGS sequence"/>
</dbReference>
<feature type="compositionally biased region" description="Low complexity" evidence="1">
    <location>
        <begin position="13"/>
        <end position="26"/>
    </location>
</feature>
<dbReference type="EMBL" id="JAXCGZ010013991">
    <property type="protein sequence ID" value="KAK7071737.1"/>
    <property type="molecule type" value="Genomic_DNA"/>
</dbReference>
<evidence type="ECO:0000313" key="4">
    <source>
        <dbReference type="Proteomes" id="UP001381693"/>
    </source>
</evidence>
<organism evidence="3 4">
    <name type="scientific">Halocaridina rubra</name>
    <name type="common">Hawaiian red shrimp</name>
    <dbReference type="NCBI Taxonomy" id="373956"/>
    <lineage>
        <taxon>Eukaryota</taxon>
        <taxon>Metazoa</taxon>
        <taxon>Ecdysozoa</taxon>
        <taxon>Arthropoda</taxon>
        <taxon>Crustacea</taxon>
        <taxon>Multicrustacea</taxon>
        <taxon>Malacostraca</taxon>
        <taxon>Eumalacostraca</taxon>
        <taxon>Eucarida</taxon>
        <taxon>Decapoda</taxon>
        <taxon>Pleocyemata</taxon>
        <taxon>Caridea</taxon>
        <taxon>Atyoidea</taxon>
        <taxon>Atyidae</taxon>
        <taxon>Halocaridina</taxon>
    </lineage>
</organism>
<gene>
    <name evidence="3" type="ORF">SK128_018811</name>
</gene>
<evidence type="ECO:0000256" key="2">
    <source>
        <dbReference type="SAM" id="Phobius"/>
    </source>
</evidence>
<protein>
    <submittedName>
        <fullName evidence="3">Uncharacterized protein</fullName>
    </submittedName>
</protein>
<feature type="compositionally biased region" description="Polar residues" evidence="1">
    <location>
        <begin position="27"/>
        <end position="36"/>
    </location>
</feature>
<feature type="transmembrane region" description="Helical" evidence="2">
    <location>
        <begin position="65"/>
        <end position="89"/>
    </location>
</feature>
<comment type="caution">
    <text evidence="3">The sequence shown here is derived from an EMBL/GenBank/DDBJ whole genome shotgun (WGS) entry which is preliminary data.</text>
</comment>
<name>A0AAN9A6L8_HALRR</name>
<evidence type="ECO:0000313" key="3">
    <source>
        <dbReference type="EMBL" id="KAK7071737.1"/>
    </source>
</evidence>
<reference evidence="3 4" key="1">
    <citation type="submission" date="2023-11" db="EMBL/GenBank/DDBJ databases">
        <title>Halocaridina rubra genome assembly.</title>
        <authorList>
            <person name="Smith C."/>
        </authorList>
    </citation>
    <scope>NUCLEOTIDE SEQUENCE [LARGE SCALE GENOMIC DNA]</scope>
    <source>
        <strain evidence="3">EP-1</strain>
        <tissue evidence="3">Whole</tissue>
    </source>
</reference>
<feature type="compositionally biased region" description="Polar residues" evidence="1">
    <location>
        <begin position="44"/>
        <end position="54"/>
    </location>
</feature>
<evidence type="ECO:0000256" key="1">
    <source>
        <dbReference type="SAM" id="MobiDB-lite"/>
    </source>
</evidence>
<keyword evidence="2" id="KW-1133">Transmembrane helix</keyword>
<keyword evidence="4" id="KW-1185">Reference proteome</keyword>
<proteinExistence type="predicted"/>
<feature type="region of interest" description="Disordered" evidence="1">
    <location>
        <begin position="1"/>
        <end position="56"/>
    </location>
</feature>